<name>A0A4P6JVQ1_KTERU</name>
<accession>A0A4P6JVQ1</accession>
<feature type="region of interest" description="Disordered" evidence="1">
    <location>
        <begin position="463"/>
        <end position="517"/>
    </location>
</feature>
<sequence>MAAQGQPELPAWLESLRAGERPAAPMTTPADFSAAGLVEEGALPIWMRSERREYSDHGISAPQPALRSSAFPGPRTDEEKVQSQGLSAKSLIDEKSLPSWMREKQQKDTPQESINAASLIDPEAMPDWMRGMQSTPAAQKSPQPAPAPAPAAQQEAMPDWMKNIQTPPQSPKPEPAAPAQQEAMPDWMKNIQGPAQPQKAAQAASAQQEAMPDWMKGMQPAPTVPKSPQPAPAAQQEAMPDWMKGMQPSAQAQKAEQSPAMEQSANSSQGLTARDLLDEKSLPTWMSQQGGQTGGSAGQNTTEGSVGQSLAASSLLDVNALPPWLRENKQEPKGNAMPAAQAPAPPPAHFEQAKQAQAVPVAAPRSASPAHAAINGGGVSAASFIDMNALPDWLRSGTGQPQSQGGAVQQQPAEIQKPVYNLPVPPRVENVRVPSRPRGEVSPNEGNEAAANVFASMLGVASSAPHFPEAPQHSYAPMPPQSEQMPPPPPQQMAGRVPPAGPLAGSGPMPGPGAAPGYNPGGYNSNYQAGGQGNYMANMPPTAVPPSPSNASAMPPVPGAGTAGYPGEQRANGKPAKRGLFEAIRDLFR</sequence>
<gene>
    <name evidence="2" type="ORF">EPA93_28725</name>
</gene>
<evidence type="ECO:0000313" key="2">
    <source>
        <dbReference type="EMBL" id="QBD79748.1"/>
    </source>
</evidence>
<feature type="compositionally biased region" description="Low complexity" evidence="1">
    <location>
        <begin position="192"/>
        <end position="212"/>
    </location>
</feature>
<dbReference type="KEGG" id="kbs:EPA93_28725"/>
<feature type="compositionally biased region" description="Basic and acidic residues" evidence="1">
    <location>
        <begin position="91"/>
        <end position="110"/>
    </location>
</feature>
<keyword evidence="3" id="KW-1185">Reference proteome</keyword>
<feature type="region of interest" description="Disordered" evidence="1">
    <location>
        <begin position="538"/>
        <end position="578"/>
    </location>
</feature>
<feature type="compositionally biased region" description="Polar residues" evidence="1">
    <location>
        <begin position="248"/>
        <end position="271"/>
    </location>
</feature>
<feature type="compositionally biased region" description="Low complexity" evidence="1">
    <location>
        <begin position="427"/>
        <end position="436"/>
    </location>
</feature>
<feature type="region of interest" description="Disordered" evidence="1">
    <location>
        <begin position="393"/>
        <end position="448"/>
    </location>
</feature>
<dbReference type="EMBL" id="CP035758">
    <property type="protein sequence ID" value="QBD79748.1"/>
    <property type="molecule type" value="Genomic_DNA"/>
</dbReference>
<feature type="compositionally biased region" description="Low complexity" evidence="1">
    <location>
        <begin position="399"/>
        <end position="413"/>
    </location>
</feature>
<feature type="region of interest" description="Disordered" evidence="1">
    <location>
        <begin position="1"/>
        <end position="32"/>
    </location>
</feature>
<feature type="compositionally biased region" description="Pro residues" evidence="1">
    <location>
        <begin position="222"/>
        <end position="231"/>
    </location>
</feature>
<proteinExistence type="predicted"/>
<feature type="compositionally biased region" description="Polar residues" evidence="1">
    <location>
        <begin position="303"/>
        <end position="312"/>
    </location>
</feature>
<evidence type="ECO:0000313" key="3">
    <source>
        <dbReference type="Proteomes" id="UP000290365"/>
    </source>
</evidence>
<protein>
    <submittedName>
        <fullName evidence="2">Uncharacterized protein</fullName>
    </submittedName>
</protein>
<feature type="compositionally biased region" description="Low complexity" evidence="1">
    <location>
        <begin position="353"/>
        <end position="370"/>
    </location>
</feature>
<organism evidence="2 3">
    <name type="scientific">Ktedonosporobacter rubrisoli</name>
    <dbReference type="NCBI Taxonomy" id="2509675"/>
    <lineage>
        <taxon>Bacteria</taxon>
        <taxon>Bacillati</taxon>
        <taxon>Chloroflexota</taxon>
        <taxon>Ktedonobacteria</taxon>
        <taxon>Ktedonobacterales</taxon>
        <taxon>Ktedonosporobacteraceae</taxon>
        <taxon>Ktedonosporobacter</taxon>
    </lineage>
</organism>
<feature type="region of interest" description="Disordered" evidence="1">
    <location>
        <begin position="53"/>
        <end position="370"/>
    </location>
</feature>
<dbReference type="AlphaFoldDB" id="A0A4P6JVQ1"/>
<feature type="compositionally biased region" description="Pro residues" evidence="1">
    <location>
        <begin position="477"/>
        <end position="491"/>
    </location>
</feature>
<reference evidence="2 3" key="1">
    <citation type="submission" date="2019-01" db="EMBL/GenBank/DDBJ databases">
        <title>Ktedonosporobacter rubrisoli SCAWS-G2.</title>
        <authorList>
            <person name="Huang Y."/>
            <person name="Yan B."/>
        </authorList>
    </citation>
    <scope>NUCLEOTIDE SEQUENCE [LARGE SCALE GENOMIC DNA]</scope>
    <source>
        <strain evidence="2 3">SCAWS-G2</strain>
    </source>
</reference>
<dbReference type="Proteomes" id="UP000290365">
    <property type="component" value="Chromosome"/>
</dbReference>
<dbReference type="OrthoDB" id="152040at2"/>
<evidence type="ECO:0000256" key="1">
    <source>
        <dbReference type="SAM" id="MobiDB-lite"/>
    </source>
</evidence>